<sequence length="55" mass="6306">MENVIAIATQPDNIPIIGMLILILVCLGSAIKQAVRHDRLIKKGQRDRIFEEMYR</sequence>
<organism evidence="2 3">
    <name type="scientific">Candidatus Methylomirabilis tolerans</name>
    <dbReference type="NCBI Taxonomy" id="3123416"/>
    <lineage>
        <taxon>Bacteria</taxon>
        <taxon>Candidatus Methylomirabilota</taxon>
        <taxon>Candidatus Methylomirabilia</taxon>
        <taxon>Candidatus Methylomirabilales</taxon>
        <taxon>Candidatus Methylomirabilaceae</taxon>
        <taxon>Candidatus Methylomirabilis</taxon>
    </lineage>
</organism>
<dbReference type="Proteomes" id="UP001197609">
    <property type="component" value="Unassembled WGS sequence"/>
</dbReference>
<gene>
    <name evidence="2" type="ORF">K8G79_12005</name>
</gene>
<protein>
    <submittedName>
        <fullName evidence="2">Uncharacterized protein</fullName>
    </submittedName>
</protein>
<reference evidence="2 3" key="1">
    <citation type="journal article" date="2021" name="bioRxiv">
        <title>Unraveling nitrogen, sulfur and carbon metabolic pathways and microbial community transcriptional responses to substrate deprivation and toxicity stresses in a bioreactor mimicking anoxic brackish coastal sediment conditions.</title>
        <authorList>
            <person name="Martins P.D."/>
            <person name="Echeveste M.J."/>
            <person name="Arshad A."/>
            <person name="Kurth J."/>
            <person name="Ouboter H."/>
            <person name="Jetten M.S.M."/>
            <person name="Welte C.U."/>
        </authorList>
    </citation>
    <scope>NUCLEOTIDE SEQUENCE [LARGE SCALE GENOMIC DNA]</scope>
    <source>
        <strain evidence="2">MAG_38</strain>
    </source>
</reference>
<dbReference type="EMBL" id="JAIOIU010000155">
    <property type="protein sequence ID" value="MBZ0160839.1"/>
    <property type="molecule type" value="Genomic_DNA"/>
</dbReference>
<keyword evidence="1" id="KW-1133">Transmembrane helix</keyword>
<comment type="caution">
    <text evidence="2">The sequence shown here is derived from an EMBL/GenBank/DDBJ whole genome shotgun (WGS) entry which is preliminary data.</text>
</comment>
<proteinExistence type="predicted"/>
<feature type="transmembrane region" description="Helical" evidence="1">
    <location>
        <begin position="14"/>
        <end position="35"/>
    </location>
</feature>
<name>A0AAJ1AJA7_9BACT</name>
<accession>A0AAJ1AJA7</accession>
<dbReference type="AlphaFoldDB" id="A0AAJ1AJA7"/>
<evidence type="ECO:0000313" key="2">
    <source>
        <dbReference type="EMBL" id="MBZ0160839.1"/>
    </source>
</evidence>
<evidence type="ECO:0000256" key="1">
    <source>
        <dbReference type="SAM" id="Phobius"/>
    </source>
</evidence>
<keyword evidence="1" id="KW-0472">Membrane</keyword>
<keyword evidence="1" id="KW-0812">Transmembrane</keyword>
<evidence type="ECO:0000313" key="3">
    <source>
        <dbReference type="Proteomes" id="UP001197609"/>
    </source>
</evidence>